<dbReference type="EMBL" id="AP002542">
    <property type="protein sequence ID" value="BAD67871.1"/>
    <property type="molecule type" value="Genomic_DNA"/>
</dbReference>
<feature type="compositionally biased region" description="Polar residues" evidence="1">
    <location>
        <begin position="50"/>
        <end position="60"/>
    </location>
</feature>
<accession>Q5VRQ6</accession>
<reference evidence="4" key="4">
    <citation type="journal article" date="2008" name="Nucleic Acids Res.">
        <title>The rice annotation project database (RAP-DB): 2008 update.</title>
        <authorList>
            <consortium name="The rice annotation project (RAP)"/>
        </authorList>
    </citation>
    <scope>GENOME REANNOTATION</scope>
    <source>
        <strain evidence="4">cv. Nipponbare</strain>
    </source>
</reference>
<sequence>MAMEASDVCRERDVTTREEGVRWITDSGRKSSLGGGGREVGVREDGSIATDLSLSPSSRMSPAVSLFLEFKEERETREREKGRCARRRLAAGLPPPPPASSPPTGCACPTEEKSERKEDERGREVERGGEEEADMWDPR</sequence>
<organism evidence="3 4">
    <name type="scientific">Oryza sativa subsp. japonica</name>
    <name type="common">Rice</name>
    <dbReference type="NCBI Taxonomy" id="39947"/>
    <lineage>
        <taxon>Eukaryota</taxon>
        <taxon>Viridiplantae</taxon>
        <taxon>Streptophyta</taxon>
        <taxon>Embryophyta</taxon>
        <taxon>Tracheophyta</taxon>
        <taxon>Spermatophyta</taxon>
        <taxon>Magnoliopsida</taxon>
        <taxon>Liliopsida</taxon>
        <taxon>Poales</taxon>
        <taxon>Poaceae</taxon>
        <taxon>BOP clade</taxon>
        <taxon>Oryzoideae</taxon>
        <taxon>Oryzeae</taxon>
        <taxon>Oryzinae</taxon>
        <taxon>Oryza</taxon>
        <taxon>Oryza sativa</taxon>
    </lineage>
</organism>
<evidence type="ECO:0000313" key="3">
    <source>
        <dbReference type="EMBL" id="BAD67871.1"/>
    </source>
</evidence>
<protein>
    <submittedName>
        <fullName evidence="3">Uncharacterized protein</fullName>
    </submittedName>
</protein>
<reference evidence="3" key="2">
    <citation type="submission" date="2000-06" db="EMBL/GenBank/DDBJ databases">
        <title>Oryza sativa nipponbare(GA3) genomic DNA, chromosome 6, PAC clone:P0679C08.</title>
        <authorList>
            <person name="Sasaki T."/>
            <person name="Matsumoto T."/>
            <person name="Yamamoto K."/>
        </authorList>
    </citation>
    <scope>NUCLEOTIDE SEQUENCE</scope>
</reference>
<name>Q5VRQ6_ORYSJ</name>
<proteinExistence type="predicted"/>
<feature type="compositionally biased region" description="Basic and acidic residues" evidence="1">
    <location>
        <begin position="7"/>
        <end position="21"/>
    </location>
</feature>
<dbReference type="EMBL" id="AP000559">
    <property type="protein sequence ID" value="BAD67674.1"/>
    <property type="molecule type" value="Genomic_DNA"/>
</dbReference>
<feature type="compositionally biased region" description="Basic and acidic residues" evidence="1">
    <location>
        <begin position="73"/>
        <end position="83"/>
    </location>
</feature>
<dbReference type="Proteomes" id="UP000000763">
    <property type="component" value="Chromosome 6"/>
</dbReference>
<reference evidence="2" key="1">
    <citation type="submission" date="1999-10" db="EMBL/GenBank/DDBJ databases">
        <title>Oryza sativa nipponbare(GA3) genomic DNA, chromosome 6, PAC clone:P0493C11.</title>
        <authorList>
            <person name="Sasaki T."/>
            <person name="Matsumoto T."/>
            <person name="Yamamoto K."/>
        </authorList>
    </citation>
    <scope>NUCLEOTIDE SEQUENCE</scope>
</reference>
<evidence type="ECO:0000256" key="1">
    <source>
        <dbReference type="SAM" id="MobiDB-lite"/>
    </source>
</evidence>
<feature type="region of interest" description="Disordered" evidence="1">
    <location>
        <begin position="73"/>
        <end position="139"/>
    </location>
</feature>
<gene>
    <name evidence="2" type="ORF">P0493C11.23</name>
    <name evidence="3" type="ORF">P0679C08.5</name>
</gene>
<reference evidence="4" key="3">
    <citation type="journal article" date="2005" name="Nature">
        <title>The map-based sequence of the rice genome.</title>
        <authorList>
            <consortium name="International rice genome sequencing project (IRGSP)"/>
            <person name="Matsumoto T."/>
            <person name="Wu J."/>
            <person name="Kanamori H."/>
            <person name="Katayose Y."/>
            <person name="Fujisawa M."/>
            <person name="Namiki N."/>
            <person name="Mizuno H."/>
            <person name="Yamamoto K."/>
            <person name="Antonio B.A."/>
            <person name="Baba T."/>
            <person name="Sakata K."/>
            <person name="Nagamura Y."/>
            <person name="Aoki H."/>
            <person name="Arikawa K."/>
            <person name="Arita K."/>
            <person name="Bito T."/>
            <person name="Chiden Y."/>
            <person name="Fujitsuka N."/>
            <person name="Fukunaka R."/>
            <person name="Hamada M."/>
            <person name="Harada C."/>
            <person name="Hayashi A."/>
            <person name="Hijishita S."/>
            <person name="Honda M."/>
            <person name="Hosokawa S."/>
            <person name="Ichikawa Y."/>
            <person name="Idonuma A."/>
            <person name="Iijima M."/>
            <person name="Ikeda M."/>
            <person name="Ikeno M."/>
            <person name="Ito K."/>
            <person name="Ito S."/>
            <person name="Ito T."/>
            <person name="Ito Y."/>
            <person name="Ito Y."/>
            <person name="Iwabuchi A."/>
            <person name="Kamiya K."/>
            <person name="Karasawa W."/>
            <person name="Kurita K."/>
            <person name="Katagiri S."/>
            <person name="Kikuta A."/>
            <person name="Kobayashi H."/>
            <person name="Kobayashi N."/>
            <person name="Machita K."/>
            <person name="Maehara T."/>
            <person name="Masukawa M."/>
            <person name="Mizubayashi T."/>
            <person name="Mukai Y."/>
            <person name="Nagasaki H."/>
            <person name="Nagata Y."/>
            <person name="Naito S."/>
            <person name="Nakashima M."/>
            <person name="Nakama Y."/>
            <person name="Nakamichi Y."/>
            <person name="Nakamura M."/>
            <person name="Meguro A."/>
            <person name="Negishi M."/>
            <person name="Ohta I."/>
            <person name="Ohta T."/>
            <person name="Okamoto M."/>
            <person name="Ono N."/>
            <person name="Saji S."/>
            <person name="Sakaguchi M."/>
            <person name="Sakai K."/>
            <person name="Shibata M."/>
            <person name="Shimokawa T."/>
            <person name="Song J."/>
            <person name="Takazaki Y."/>
            <person name="Terasawa K."/>
            <person name="Tsugane M."/>
            <person name="Tsuji K."/>
            <person name="Ueda S."/>
            <person name="Waki K."/>
            <person name="Yamagata H."/>
            <person name="Yamamoto M."/>
            <person name="Yamamoto S."/>
            <person name="Yamane H."/>
            <person name="Yoshiki S."/>
            <person name="Yoshihara R."/>
            <person name="Yukawa K."/>
            <person name="Zhong H."/>
            <person name="Yano M."/>
            <person name="Yuan Q."/>
            <person name="Ouyang S."/>
            <person name="Liu J."/>
            <person name="Jones K.M."/>
            <person name="Gansberger K."/>
            <person name="Moffat K."/>
            <person name="Hill J."/>
            <person name="Bera J."/>
            <person name="Fadrosh D."/>
            <person name="Jin S."/>
            <person name="Johri S."/>
            <person name="Kim M."/>
            <person name="Overton L."/>
            <person name="Reardon M."/>
            <person name="Tsitrin T."/>
            <person name="Vuong H."/>
            <person name="Weaver B."/>
            <person name="Ciecko A."/>
            <person name="Tallon L."/>
            <person name="Jackson J."/>
            <person name="Pai G."/>
            <person name="Aken S.V."/>
            <person name="Utterback T."/>
            <person name="Reidmuller S."/>
            <person name="Feldblyum T."/>
            <person name="Hsiao J."/>
            <person name="Zismann V."/>
            <person name="Iobst S."/>
            <person name="de Vazeille A.R."/>
            <person name="Buell C.R."/>
            <person name="Ying K."/>
            <person name="Li Y."/>
            <person name="Lu T."/>
            <person name="Huang Y."/>
            <person name="Zhao Q."/>
            <person name="Feng Q."/>
            <person name="Zhang L."/>
            <person name="Zhu J."/>
            <person name="Weng Q."/>
            <person name="Mu J."/>
            <person name="Lu Y."/>
            <person name="Fan D."/>
            <person name="Liu Y."/>
            <person name="Guan J."/>
            <person name="Zhang Y."/>
            <person name="Yu S."/>
            <person name="Liu X."/>
            <person name="Zhang Y."/>
            <person name="Hong G."/>
            <person name="Han B."/>
            <person name="Choisne N."/>
            <person name="Demange N."/>
            <person name="Orjeda G."/>
            <person name="Samain S."/>
            <person name="Cattolico L."/>
            <person name="Pelletier E."/>
            <person name="Couloux A."/>
            <person name="Segurens B."/>
            <person name="Wincker P."/>
            <person name="D'Hont A."/>
            <person name="Scarpelli C."/>
            <person name="Weissenbach J."/>
            <person name="Salanoubat M."/>
            <person name="Quetier F."/>
            <person name="Yu Y."/>
            <person name="Kim H.R."/>
            <person name="Rambo T."/>
            <person name="Currie J."/>
            <person name="Collura K."/>
            <person name="Luo M."/>
            <person name="Yang T."/>
            <person name="Ammiraju J.S.S."/>
            <person name="Engler F."/>
            <person name="Soderlund C."/>
            <person name="Wing R.A."/>
            <person name="Palmer L.E."/>
            <person name="de la Bastide M."/>
            <person name="Spiegel L."/>
            <person name="Nascimento L."/>
            <person name="Zutavern T."/>
            <person name="O'Shaughnessy A."/>
            <person name="Dike S."/>
            <person name="Dedhia N."/>
            <person name="Preston R."/>
            <person name="Balija V."/>
            <person name="McCombie W.R."/>
            <person name="Chow T."/>
            <person name="Chen H."/>
            <person name="Chung M."/>
            <person name="Chen C."/>
            <person name="Shaw J."/>
            <person name="Wu H."/>
            <person name="Hsiao K."/>
            <person name="Chao Y."/>
            <person name="Chu M."/>
            <person name="Cheng C."/>
            <person name="Hour A."/>
            <person name="Lee P."/>
            <person name="Lin S."/>
            <person name="Lin Y."/>
            <person name="Liou J."/>
            <person name="Liu S."/>
            <person name="Hsing Y."/>
            <person name="Raghuvanshi S."/>
            <person name="Mohanty A."/>
            <person name="Bharti A.K."/>
            <person name="Gaur A."/>
            <person name="Gupta V."/>
            <person name="Kumar D."/>
            <person name="Ravi V."/>
            <person name="Vij S."/>
            <person name="Kapur A."/>
            <person name="Khurana P."/>
            <person name="Khurana P."/>
            <person name="Khurana J.P."/>
            <person name="Tyagi A.K."/>
            <person name="Gaikwad K."/>
            <person name="Singh A."/>
            <person name="Dalal V."/>
            <person name="Srivastava S."/>
            <person name="Dixit A."/>
            <person name="Pal A.K."/>
            <person name="Ghazi I.A."/>
            <person name="Yadav M."/>
            <person name="Pandit A."/>
            <person name="Bhargava A."/>
            <person name="Sureshbabu K."/>
            <person name="Batra K."/>
            <person name="Sharma T.R."/>
            <person name="Mohapatra T."/>
            <person name="Singh N.K."/>
            <person name="Messing J."/>
            <person name="Nelson A.B."/>
            <person name="Fuks G."/>
            <person name="Kavchok S."/>
            <person name="Keizer G."/>
            <person name="Linton E."/>
            <person name="Llaca V."/>
            <person name="Song R."/>
            <person name="Tanyolac B."/>
            <person name="Young S."/>
            <person name="Ho-Il K."/>
            <person name="Hahn J.H."/>
            <person name="Sangsakoo G."/>
            <person name="Vanavichit A."/>
            <person name="de Mattos Luiz.A.T."/>
            <person name="Zimmer P.D."/>
            <person name="Malone G."/>
            <person name="Dellagostin O."/>
            <person name="de Oliveira A.C."/>
            <person name="Bevan M."/>
            <person name="Bancroft I."/>
            <person name="Minx P."/>
            <person name="Cordum H."/>
            <person name="Wilson R."/>
            <person name="Cheng Z."/>
            <person name="Jin W."/>
            <person name="Jiang J."/>
            <person name="Leong S.A."/>
            <person name="Iwama H."/>
            <person name="Gojobori T."/>
            <person name="Itoh T."/>
            <person name="Niimura Y."/>
            <person name="Fujii Y."/>
            <person name="Habara T."/>
            <person name="Sakai H."/>
            <person name="Sato Y."/>
            <person name="Wilson G."/>
            <person name="Kumar K."/>
            <person name="McCouch S."/>
            <person name="Juretic N."/>
            <person name="Hoen D."/>
            <person name="Wright S."/>
            <person name="Bruskiewich R."/>
            <person name="Bureau T."/>
            <person name="Miyao A."/>
            <person name="Hirochika H."/>
            <person name="Nishikawa T."/>
            <person name="Kadowaki K."/>
            <person name="Sugiura M."/>
            <person name="Burr B."/>
            <person name="Sasaki T."/>
        </authorList>
    </citation>
    <scope>NUCLEOTIDE SEQUENCE [LARGE SCALE GENOMIC DNA]</scope>
    <source>
        <strain evidence="4">cv. Nipponbare</strain>
    </source>
</reference>
<feature type="region of interest" description="Disordered" evidence="1">
    <location>
        <begin position="1"/>
        <end position="61"/>
    </location>
</feature>
<evidence type="ECO:0000313" key="4">
    <source>
        <dbReference type="Proteomes" id="UP000000763"/>
    </source>
</evidence>
<dbReference type="AlphaFoldDB" id="Q5VRQ6"/>
<feature type="compositionally biased region" description="Basic and acidic residues" evidence="1">
    <location>
        <begin position="110"/>
        <end position="139"/>
    </location>
</feature>
<evidence type="ECO:0000313" key="2">
    <source>
        <dbReference type="EMBL" id="BAD67674.1"/>
    </source>
</evidence>